<dbReference type="EMBL" id="JBEYBF010000045">
    <property type="protein sequence ID" value="MEU1956799.1"/>
    <property type="molecule type" value="Genomic_DNA"/>
</dbReference>
<evidence type="ECO:0008006" key="4">
    <source>
        <dbReference type="Google" id="ProtNLM"/>
    </source>
</evidence>
<feature type="region of interest" description="Disordered" evidence="1">
    <location>
        <begin position="1"/>
        <end position="26"/>
    </location>
</feature>
<dbReference type="Proteomes" id="UP001550628">
    <property type="component" value="Unassembled WGS sequence"/>
</dbReference>
<accession>A0ABV2X0X8</accession>
<dbReference type="RefSeq" id="WP_356959878.1">
    <property type="nucleotide sequence ID" value="NZ_JBEYBD010000037.1"/>
</dbReference>
<evidence type="ECO:0000313" key="2">
    <source>
        <dbReference type="EMBL" id="MEU1956799.1"/>
    </source>
</evidence>
<evidence type="ECO:0000256" key="1">
    <source>
        <dbReference type="SAM" id="MobiDB-lite"/>
    </source>
</evidence>
<protein>
    <recommendedName>
        <fullName evidence="4">CopG family transcriptional regulator</fullName>
    </recommendedName>
</protein>
<organism evidence="2 3">
    <name type="scientific">Nocardia rhamnosiphila</name>
    <dbReference type="NCBI Taxonomy" id="426716"/>
    <lineage>
        <taxon>Bacteria</taxon>
        <taxon>Bacillati</taxon>
        <taxon>Actinomycetota</taxon>
        <taxon>Actinomycetes</taxon>
        <taxon>Mycobacteriales</taxon>
        <taxon>Nocardiaceae</taxon>
        <taxon>Nocardia</taxon>
    </lineage>
</organism>
<evidence type="ECO:0000313" key="3">
    <source>
        <dbReference type="Proteomes" id="UP001550628"/>
    </source>
</evidence>
<keyword evidence="3" id="KW-1185">Reference proteome</keyword>
<comment type="caution">
    <text evidence="2">The sequence shown here is derived from an EMBL/GenBank/DDBJ whole genome shotgun (WGS) entry which is preliminary data.</text>
</comment>
<reference evidence="2 3" key="1">
    <citation type="submission" date="2024-06" db="EMBL/GenBank/DDBJ databases">
        <title>The Natural Products Discovery Center: Release of the First 8490 Sequenced Strains for Exploring Actinobacteria Biosynthetic Diversity.</title>
        <authorList>
            <person name="Kalkreuter E."/>
            <person name="Kautsar S.A."/>
            <person name="Yang D."/>
            <person name="Bader C.D."/>
            <person name="Teijaro C.N."/>
            <person name="Fluegel L."/>
            <person name="Davis C.M."/>
            <person name="Simpson J.R."/>
            <person name="Lauterbach L."/>
            <person name="Steele A.D."/>
            <person name="Gui C."/>
            <person name="Meng S."/>
            <person name="Li G."/>
            <person name="Viehrig K."/>
            <person name="Ye F."/>
            <person name="Su P."/>
            <person name="Kiefer A.F."/>
            <person name="Nichols A."/>
            <person name="Cepeda A.J."/>
            <person name="Yan W."/>
            <person name="Fan B."/>
            <person name="Jiang Y."/>
            <person name="Adhikari A."/>
            <person name="Zheng C.-J."/>
            <person name="Schuster L."/>
            <person name="Cowan T.M."/>
            <person name="Smanski M.J."/>
            <person name="Chevrette M.G."/>
            <person name="De Carvalho L.P.S."/>
            <person name="Shen B."/>
        </authorList>
    </citation>
    <scope>NUCLEOTIDE SEQUENCE [LARGE SCALE GENOMIC DNA]</scope>
    <source>
        <strain evidence="2 3">NPDC019708</strain>
    </source>
</reference>
<name>A0ABV2X0X8_9NOCA</name>
<proteinExistence type="predicted"/>
<sequence length="81" mass="8947">MADSSEPPKVSLPPRRSRRASSKRPFSTQLRLSTIGRLDWLVSQGYVLTETVDAAINSYLDAAGVPQADEFGQIQQQKGDR</sequence>
<gene>
    <name evidence="2" type="ORF">ABZ510_33730</name>
</gene>